<evidence type="ECO:0000313" key="2">
    <source>
        <dbReference type="EMBL" id="KNE62002.1"/>
    </source>
</evidence>
<dbReference type="InterPro" id="IPR039715">
    <property type="entry name" value="ZCCHC10"/>
</dbReference>
<proteinExistence type="predicted"/>
<feature type="region of interest" description="Disordered" evidence="1">
    <location>
        <begin position="67"/>
        <end position="99"/>
    </location>
</feature>
<organism evidence="2 3">
    <name type="scientific">Allomyces macrogynus (strain ATCC 38327)</name>
    <name type="common">Allomyces javanicus var. macrogynus</name>
    <dbReference type="NCBI Taxonomy" id="578462"/>
    <lineage>
        <taxon>Eukaryota</taxon>
        <taxon>Fungi</taxon>
        <taxon>Fungi incertae sedis</taxon>
        <taxon>Blastocladiomycota</taxon>
        <taxon>Blastocladiomycetes</taxon>
        <taxon>Blastocladiales</taxon>
        <taxon>Blastocladiaceae</taxon>
        <taxon>Allomyces</taxon>
    </lineage>
</organism>
<feature type="compositionally biased region" description="Low complexity" evidence="1">
    <location>
        <begin position="284"/>
        <end position="302"/>
    </location>
</feature>
<sequence>MGNPARKGDGHHHRAAGAGATSASAPATNNCYVHHQHGDDKHNHPLGTSAHAGCPCCSPAPYVGMAGGSSASSSSGSSSSHNGPLGPIHTHRVPPVAPVPASSLTMSMQRAAAAATMAGAASAAAATMAGAASAAAATFASNAVRAAVMATAASSTPLGNARAPTHAFATSMPVPVPGVSAPRAPLRRSGSIMSASSVTSSVSAATTTTSSPNTAGTAPSSSGTGSTPVRGRLARMAAVTLPSPPRPGPMGNAASGATPAEIAASLASSIASSVAVSIASSVASSVTSSSGHPASSTASGSTARRRGNVMRMASFRLPSVQVDNILAGNHVESNDDDDDDDPDIEEIRARTQRRAERLVAAHGASDGINVHVHVHTPVATPAIPAAAPARVAAPEPPAPVPVPTATTRRLAPTQAHNASWSSDSSSSDSDSDNDGARPTSFDTQYLAALRARQSQLIAAGLATSPAAARAAAAASSSSALRSVPPVQLQVQRAFNTPPPSFPFASAAIPRAPRLGSMYSITAASAAITAASFPERQRRESLGLSQSVPSAAASPVQGRRHAPPTPPTPTRSSSSSSSSSSSTAGSPPPRMRAAPVRTAPMRVPQPVTSAAAAAAASELTALADLLGQTPASLRAHLAARHADLHRGEPTVHPPADADLVAMLRDLMNLAPAQPRVPAPTVAMASPARVMSGQLL</sequence>
<dbReference type="AlphaFoldDB" id="A0A0L0SHT3"/>
<evidence type="ECO:0000256" key="1">
    <source>
        <dbReference type="SAM" id="MobiDB-lite"/>
    </source>
</evidence>
<dbReference type="Proteomes" id="UP000054350">
    <property type="component" value="Unassembled WGS sequence"/>
</dbReference>
<feature type="compositionally biased region" description="Low complexity" evidence="1">
    <location>
        <begin position="189"/>
        <end position="228"/>
    </location>
</feature>
<reference evidence="2 3" key="1">
    <citation type="submission" date="2009-11" db="EMBL/GenBank/DDBJ databases">
        <title>Annotation of Allomyces macrogynus ATCC 38327.</title>
        <authorList>
            <consortium name="The Broad Institute Genome Sequencing Platform"/>
            <person name="Russ C."/>
            <person name="Cuomo C."/>
            <person name="Burger G."/>
            <person name="Gray M.W."/>
            <person name="Holland P.W.H."/>
            <person name="King N."/>
            <person name="Lang F.B.F."/>
            <person name="Roger A.J."/>
            <person name="Ruiz-Trillo I."/>
            <person name="Young S.K."/>
            <person name="Zeng Q."/>
            <person name="Gargeya S."/>
            <person name="Fitzgerald M."/>
            <person name="Haas B."/>
            <person name="Abouelleil A."/>
            <person name="Alvarado L."/>
            <person name="Arachchi H.M."/>
            <person name="Berlin A."/>
            <person name="Chapman S.B."/>
            <person name="Gearin G."/>
            <person name="Goldberg J."/>
            <person name="Griggs A."/>
            <person name="Gujja S."/>
            <person name="Hansen M."/>
            <person name="Heiman D."/>
            <person name="Howarth C."/>
            <person name="Larimer J."/>
            <person name="Lui A."/>
            <person name="MacDonald P.J.P."/>
            <person name="McCowen C."/>
            <person name="Montmayeur A."/>
            <person name="Murphy C."/>
            <person name="Neiman D."/>
            <person name="Pearson M."/>
            <person name="Priest M."/>
            <person name="Roberts A."/>
            <person name="Saif S."/>
            <person name="Shea T."/>
            <person name="Sisk P."/>
            <person name="Stolte C."/>
            <person name="Sykes S."/>
            <person name="Wortman J."/>
            <person name="Nusbaum C."/>
            <person name="Birren B."/>
        </authorList>
    </citation>
    <scope>NUCLEOTIDE SEQUENCE [LARGE SCALE GENOMIC DNA]</scope>
    <source>
        <strain evidence="2 3">ATCC 38327</strain>
    </source>
</reference>
<feature type="compositionally biased region" description="Low complexity" evidence="1">
    <location>
        <begin position="68"/>
        <end position="80"/>
    </location>
</feature>
<feature type="region of interest" description="Disordered" evidence="1">
    <location>
        <begin position="389"/>
        <end position="439"/>
    </location>
</feature>
<accession>A0A0L0SHT3</accession>
<keyword evidence="3" id="KW-1185">Reference proteome</keyword>
<dbReference type="PANTHER" id="PTHR13491:SF0">
    <property type="entry name" value="ZINC FINGER CCHC DOMAIN-CONTAINING PROTEIN 10"/>
    <property type="match status" value="1"/>
</dbReference>
<reference evidence="3" key="2">
    <citation type="submission" date="2009-11" db="EMBL/GenBank/DDBJ databases">
        <title>The Genome Sequence of Allomyces macrogynus strain ATCC 38327.</title>
        <authorList>
            <consortium name="The Broad Institute Genome Sequencing Platform"/>
            <person name="Russ C."/>
            <person name="Cuomo C."/>
            <person name="Shea T."/>
            <person name="Young S.K."/>
            <person name="Zeng Q."/>
            <person name="Koehrsen M."/>
            <person name="Haas B."/>
            <person name="Borodovsky M."/>
            <person name="Guigo R."/>
            <person name="Alvarado L."/>
            <person name="Berlin A."/>
            <person name="Borenstein D."/>
            <person name="Chen Z."/>
            <person name="Engels R."/>
            <person name="Freedman E."/>
            <person name="Gellesch M."/>
            <person name="Goldberg J."/>
            <person name="Griggs A."/>
            <person name="Gujja S."/>
            <person name="Heiman D."/>
            <person name="Hepburn T."/>
            <person name="Howarth C."/>
            <person name="Jen D."/>
            <person name="Larson L."/>
            <person name="Lewis B."/>
            <person name="Mehta T."/>
            <person name="Park D."/>
            <person name="Pearson M."/>
            <person name="Roberts A."/>
            <person name="Saif S."/>
            <person name="Shenoy N."/>
            <person name="Sisk P."/>
            <person name="Stolte C."/>
            <person name="Sykes S."/>
            <person name="Walk T."/>
            <person name="White J."/>
            <person name="Yandava C."/>
            <person name="Burger G."/>
            <person name="Gray M.W."/>
            <person name="Holland P.W.H."/>
            <person name="King N."/>
            <person name="Lang F.B.F."/>
            <person name="Roger A.J."/>
            <person name="Ruiz-Trillo I."/>
            <person name="Lander E."/>
            <person name="Nusbaum C."/>
        </authorList>
    </citation>
    <scope>NUCLEOTIDE SEQUENCE [LARGE SCALE GENOMIC DNA]</scope>
    <source>
        <strain evidence="3">ATCC 38327</strain>
    </source>
</reference>
<protein>
    <submittedName>
        <fullName evidence="2">Uncharacterized protein</fullName>
    </submittedName>
</protein>
<feature type="region of interest" description="Disordered" evidence="1">
    <location>
        <begin position="181"/>
        <end position="229"/>
    </location>
</feature>
<feature type="compositionally biased region" description="Low complexity" evidence="1">
    <location>
        <begin position="544"/>
        <end position="556"/>
    </location>
</feature>
<feature type="compositionally biased region" description="Low complexity" evidence="1">
    <location>
        <begin position="569"/>
        <end position="584"/>
    </location>
</feature>
<dbReference type="OrthoDB" id="10613899at2759"/>
<dbReference type="OMA" id="NDGARPT"/>
<dbReference type="EMBL" id="GG745339">
    <property type="protein sequence ID" value="KNE62002.1"/>
    <property type="molecule type" value="Genomic_DNA"/>
</dbReference>
<dbReference type="VEuPathDB" id="FungiDB:AMAG_07262"/>
<feature type="region of interest" description="Disordered" evidence="1">
    <location>
        <begin position="1"/>
        <end position="25"/>
    </location>
</feature>
<feature type="region of interest" description="Disordered" evidence="1">
    <location>
        <begin position="537"/>
        <end position="593"/>
    </location>
</feature>
<dbReference type="PANTHER" id="PTHR13491">
    <property type="entry name" value="ZCCHC10 PROTEIN"/>
    <property type="match status" value="1"/>
</dbReference>
<feature type="compositionally biased region" description="Low complexity" evidence="1">
    <location>
        <begin position="419"/>
        <end position="428"/>
    </location>
</feature>
<feature type="compositionally biased region" description="Low complexity" evidence="1">
    <location>
        <begin position="16"/>
        <end position="25"/>
    </location>
</feature>
<feature type="region of interest" description="Disordered" evidence="1">
    <location>
        <begin position="284"/>
        <end position="306"/>
    </location>
</feature>
<name>A0A0L0SHT3_ALLM3</name>
<gene>
    <name evidence="2" type="ORF">AMAG_07262</name>
</gene>
<evidence type="ECO:0000313" key="3">
    <source>
        <dbReference type="Proteomes" id="UP000054350"/>
    </source>
</evidence>